<organism evidence="1 2">
    <name type="scientific">Heterobasidion irregulare (strain TC 32-1)</name>
    <dbReference type="NCBI Taxonomy" id="747525"/>
    <lineage>
        <taxon>Eukaryota</taxon>
        <taxon>Fungi</taxon>
        <taxon>Dikarya</taxon>
        <taxon>Basidiomycota</taxon>
        <taxon>Agaricomycotina</taxon>
        <taxon>Agaricomycetes</taxon>
        <taxon>Russulales</taxon>
        <taxon>Bondarzewiaceae</taxon>
        <taxon>Heterobasidion</taxon>
        <taxon>Heterobasidion annosum species complex</taxon>
    </lineage>
</organism>
<dbReference type="InParanoid" id="W4KG62"/>
<gene>
    <name evidence="1" type="ORF">HETIRDRAFT_313449</name>
</gene>
<dbReference type="AlphaFoldDB" id="W4KG62"/>
<protein>
    <recommendedName>
        <fullName evidence="3">Tc1-like transposase DDE domain-containing protein</fullName>
    </recommendedName>
</protein>
<dbReference type="Proteomes" id="UP000030671">
    <property type="component" value="Unassembled WGS sequence"/>
</dbReference>
<dbReference type="KEGG" id="hir:HETIRDRAFT_313449"/>
<sequence>MSCRWKQDGTEEGRDGPCPQEHCTVIWYHDESTFYANNRQHVHWVHTGENAVPQSKGEGTSLIVADFISADYGWLWSLDGAVEAQVYFKTGKAHNGYFTNSDILEHTTKGMNILEDHFPYDKHILIFNNATTHLKWPDNALSA</sequence>
<keyword evidence="2" id="KW-1185">Reference proteome</keyword>
<dbReference type="HOGENOM" id="CLU_005726_2_3_1"/>
<evidence type="ECO:0008006" key="3">
    <source>
        <dbReference type="Google" id="ProtNLM"/>
    </source>
</evidence>
<evidence type="ECO:0000313" key="2">
    <source>
        <dbReference type="Proteomes" id="UP000030671"/>
    </source>
</evidence>
<evidence type="ECO:0000313" key="1">
    <source>
        <dbReference type="EMBL" id="ETW84843.1"/>
    </source>
</evidence>
<proteinExistence type="predicted"/>
<reference evidence="1 2" key="1">
    <citation type="journal article" date="2012" name="New Phytol.">
        <title>Insight into trade-off between wood decay and parasitism from the genome of a fungal forest pathogen.</title>
        <authorList>
            <person name="Olson A."/>
            <person name="Aerts A."/>
            <person name="Asiegbu F."/>
            <person name="Belbahri L."/>
            <person name="Bouzid O."/>
            <person name="Broberg A."/>
            <person name="Canback B."/>
            <person name="Coutinho P.M."/>
            <person name="Cullen D."/>
            <person name="Dalman K."/>
            <person name="Deflorio G."/>
            <person name="van Diepen L.T."/>
            <person name="Dunand C."/>
            <person name="Duplessis S."/>
            <person name="Durling M."/>
            <person name="Gonthier P."/>
            <person name="Grimwood J."/>
            <person name="Fossdal C.G."/>
            <person name="Hansson D."/>
            <person name="Henrissat B."/>
            <person name="Hietala A."/>
            <person name="Himmelstrand K."/>
            <person name="Hoffmeister D."/>
            <person name="Hogberg N."/>
            <person name="James T.Y."/>
            <person name="Karlsson M."/>
            <person name="Kohler A."/>
            <person name="Kues U."/>
            <person name="Lee Y.H."/>
            <person name="Lin Y.C."/>
            <person name="Lind M."/>
            <person name="Lindquist E."/>
            <person name="Lombard V."/>
            <person name="Lucas S."/>
            <person name="Lunden K."/>
            <person name="Morin E."/>
            <person name="Murat C."/>
            <person name="Park J."/>
            <person name="Raffaello T."/>
            <person name="Rouze P."/>
            <person name="Salamov A."/>
            <person name="Schmutz J."/>
            <person name="Solheim H."/>
            <person name="Stahlberg J."/>
            <person name="Velez H."/>
            <person name="de Vries R.P."/>
            <person name="Wiebenga A."/>
            <person name="Woodward S."/>
            <person name="Yakovlev I."/>
            <person name="Garbelotto M."/>
            <person name="Martin F."/>
            <person name="Grigoriev I.V."/>
            <person name="Stenlid J."/>
        </authorList>
    </citation>
    <scope>NUCLEOTIDE SEQUENCE [LARGE SCALE GENOMIC DNA]</scope>
    <source>
        <strain evidence="1 2">TC 32-1</strain>
    </source>
</reference>
<dbReference type="eggNOG" id="ENOG502SIZV">
    <property type="taxonomic scope" value="Eukaryota"/>
</dbReference>
<dbReference type="RefSeq" id="XP_009544471.1">
    <property type="nucleotide sequence ID" value="XM_009546176.1"/>
</dbReference>
<dbReference type="OrthoDB" id="6511194at2759"/>
<dbReference type="EMBL" id="KI925456">
    <property type="protein sequence ID" value="ETW84843.1"/>
    <property type="molecule type" value="Genomic_DNA"/>
</dbReference>
<dbReference type="GeneID" id="20670030"/>
<name>W4KG62_HETIT</name>
<accession>W4KG62</accession>